<gene>
    <name evidence="3" type="ORF">EJ73_02858</name>
</gene>
<comment type="caution">
    <text evidence="3">The sequence shown here is derived from an EMBL/GenBank/DDBJ whole genome shotgun (WGS) entry which is preliminary data.</text>
</comment>
<dbReference type="RefSeq" id="WP_110370556.1">
    <property type="nucleotide sequence ID" value="NZ_QJJX01000077.1"/>
</dbReference>
<evidence type="ECO:0000313" key="3">
    <source>
        <dbReference type="EMBL" id="PXX15117.1"/>
    </source>
</evidence>
<feature type="region of interest" description="Disordered" evidence="1">
    <location>
        <begin position="199"/>
        <end position="366"/>
    </location>
</feature>
<feature type="compositionally biased region" description="Basic and acidic residues" evidence="1">
    <location>
        <begin position="224"/>
        <end position="234"/>
    </location>
</feature>
<feature type="compositionally biased region" description="Low complexity" evidence="1">
    <location>
        <begin position="207"/>
        <end position="223"/>
    </location>
</feature>
<evidence type="ECO:0008006" key="5">
    <source>
        <dbReference type="Google" id="ProtNLM"/>
    </source>
</evidence>
<dbReference type="EMBL" id="QJJX01000077">
    <property type="protein sequence ID" value="PXX15117.1"/>
    <property type="molecule type" value="Genomic_DNA"/>
</dbReference>
<name>A0A318HPS2_9BACT</name>
<feature type="compositionally biased region" description="Low complexity" evidence="1">
    <location>
        <begin position="339"/>
        <end position="355"/>
    </location>
</feature>
<sequence length="366" mass="41803">MKKLLLTLLTLLAFGFQAKAMSFEQARHQALFLTDKMAYELNLTDDQYEAAYEINLDYLLSIDHYDDLYGIYWRRRNQDLGYILYDWQYRAYCQANYFYRPLYYDTGYWRFRIYARYPYRDYYYFGRPTFYNTYRGTSSWNINGGVSRYSGRQFGGSRSYGMRDGFQRGDYGRGYRFGGYNDNGYDNYGYGYDSRQWSNQGRDYDNYNRSSSSRRSGRDFGYGYDRDDRYDRPSSTRSTARRNRDYNENYGSGHFGGARYYNDSGAGSSADVPNNTFSPSRSQGSQPSTSGRSFGGNTGGSSYNNTQPSVTPFNSTRSQGSGGSTPSTSGRSFGGGSNSGSTYTPHNNNANSQNGNSGGAHFGGRR</sequence>
<feature type="signal peptide" evidence="2">
    <location>
        <begin position="1"/>
        <end position="20"/>
    </location>
</feature>
<evidence type="ECO:0000256" key="2">
    <source>
        <dbReference type="SAM" id="SignalP"/>
    </source>
</evidence>
<dbReference type="AlphaFoldDB" id="A0A318HPS2"/>
<feature type="compositionally biased region" description="Low complexity" evidence="1">
    <location>
        <begin position="315"/>
        <end position="331"/>
    </location>
</feature>
<dbReference type="STRING" id="1122991.GCA_000613445_00101"/>
<keyword evidence="4" id="KW-1185">Reference proteome</keyword>
<feature type="compositionally biased region" description="Gly residues" evidence="1">
    <location>
        <begin position="356"/>
        <end position="366"/>
    </location>
</feature>
<organism evidence="3 4">
    <name type="scientific">Hoylesella shahii DSM 15611 = JCM 12083</name>
    <dbReference type="NCBI Taxonomy" id="1122991"/>
    <lineage>
        <taxon>Bacteria</taxon>
        <taxon>Pseudomonadati</taxon>
        <taxon>Bacteroidota</taxon>
        <taxon>Bacteroidia</taxon>
        <taxon>Bacteroidales</taxon>
        <taxon>Prevotellaceae</taxon>
        <taxon>Hoylesella</taxon>
    </lineage>
</organism>
<reference evidence="3 4" key="1">
    <citation type="submission" date="2018-05" db="EMBL/GenBank/DDBJ databases">
        <title>Genomic Encyclopedia of Type Strains, Phase I: the one thousand microbial genomes (KMG-I) project.</title>
        <authorList>
            <person name="Kyrpides N."/>
        </authorList>
    </citation>
    <scope>NUCLEOTIDE SEQUENCE [LARGE SCALE GENOMIC DNA]</scope>
    <source>
        <strain evidence="3 4">DSM 15611</strain>
    </source>
</reference>
<accession>A0A318HPS2</accession>
<protein>
    <recommendedName>
        <fullName evidence="5">DUF3300 domain-containing protein</fullName>
    </recommendedName>
</protein>
<evidence type="ECO:0000256" key="1">
    <source>
        <dbReference type="SAM" id="MobiDB-lite"/>
    </source>
</evidence>
<dbReference type="Proteomes" id="UP000248314">
    <property type="component" value="Unassembled WGS sequence"/>
</dbReference>
<feature type="compositionally biased region" description="Polar residues" evidence="1">
    <location>
        <begin position="265"/>
        <end position="292"/>
    </location>
</feature>
<feature type="chain" id="PRO_5016444105" description="DUF3300 domain-containing protein" evidence="2">
    <location>
        <begin position="21"/>
        <end position="366"/>
    </location>
</feature>
<evidence type="ECO:0000313" key="4">
    <source>
        <dbReference type="Proteomes" id="UP000248314"/>
    </source>
</evidence>
<keyword evidence="2" id="KW-0732">Signal</keyword>
<proteinExistence type="predicted"/>